<dbReference type="PANTHER" id="PTHR11921">
    <property type="entry name" value="SUCCINATE DEHYDROGENASE IRON-SULFUR PROTEIN"/>
    <property type="match status" value="1"/>
</dbReference>
<dbReference type="Pfam" id="PF13085">
    <property type="entry name" value="Fer2_3"/>
    <property type="match status" value="1"/>
</dbReference>
<keyword evidence="7" id="KW-0001">2Fe-2S</keyword>
<keyword evidence="10" id="KW-0408">Iron</keyword>
<dbReference type="InterPro" id="IPR004489">
    <property type="entry name" value="Succ_DH/fum_Rdtase_Fe-S"/>
</dbReference>
<feature type="domain" description="4Fe-4S ferredoxin-type" evidence="14">
    <location>
        <begin position="158"/>
        <end position="188"/>
    </location>
</feature>
<comment type="cofactor">
    <cofactor evidence="2">
        <name>[4Fe-4S] cluster</name>
        <dbReference type="ChEBI" id="CHEBI:49883"/>
    </cofactor>
</comment>
<keyword evidence="9" id="KW-0560">Oxidoreductase</keyword>
<dbReference type="GO" id="GO:0051537">
    <property type="term" value="F:2 iron, 2 sulfur cluster binding"/>
    <property type="evidence" value="ECO:0007669"/>
    <property type="project" value="UniProtKB-KW"/>
</dbReference>
<evidence type="ECO:0000256" key="9">
    <source>
        <dbReference type="ARBA" id="ARBA00023002"/>
    </source>
</evidence>
<dbReference type="PROSITE" id="PS00198">
    <property type="entry name" value="4FE4S_FER_1"/>
    <property type="match status" value="1"/>
</dbReference>
<dbReference type="GO" id="GO:0006099">
    <property type="term" value="P:tricarboxylic acid cycle"/>
    <property type="evidence" value="ECO:0007669"/>
    <property type="project" value="UniProtKB-KW"/>
</dbReference>
<accession>A0A7M2WVC7</accession>
<evidence type="ECO:0000256" key="12">
    <source>
        <dbReference type="ARBA" id="ARBA00023291"/>
    </source>
</evidence>
<name>A0A7M2WVC7_9BACT</name>
<dbReference type="InterPro" id="IPR012675">
    <property type="entry name" value="Beta-grasp_dom_sf"/>
</dbReference>
<comment type="cofactor">
    <cofactor evidence="13">
        <name>[2Fe-2S] cluster</name>
        <dbReference type="ChEBI" id="CHEBI:190135"/>
    </cofactor>
</comment>
<dbReference type="InterPro" id="IPR017896">
    <property type="entry name" value="4Fe4S_Fe-S-bd"/>
</dbReference>
<organism evidence="15 16">
    <name type="scientific">Humisphaera borealis</name>
    <dbReference type="NCBI Taxonomy" id="2807512"/>
    <lineage>
        <taxon>Bacteria</taxon>
        <taxon>Pseudomonadati</taxon>
        <taxon>Planctomycetota</taxon>
        <taxon>Phycisphaerae</taxon>
        <taxon>Tepidisphaerales</taxon>
        <taxon>Tepidisphaeraceae</taxon>
        <taxon>Humisphaera</taxon>
    </lineage>
</organism>
<evidence type="ECO:0000313" key="15">
    <source>
        <dbReference type="EMBL" id="QOV89274.1"/>
    </source>
</evidence>
<dbReference type="Proteomes" id="UP000593765">
    <property type="component" value="Chromosome"/>
</dbReference>
<evidence type="ECO:0000256" key="3">
    <source>
        <dbReference type="ARBA" id="ARBA00009433"/>
    </source>
</evidence>
<dbReference type="EC" id="1.3.5.1" evidence="4"/>
<dbReference type="NCBIfam" id="TIGR00384">
    <property type="entry name" value="dhsB"/>
    <property type="match status" value="1"/>
</dbReference>
<keyword evidence="11" id="KW-0411">Iron-sulfur</keyword>
<evidence type="ECO:0000256" key="6">
    <source>
        <dbReference type="ARBA" id="ARBA00022532"/>
    </source>
</evidence>
<dbReference type="GO" id="GO:0051539">
    <property type="term" value="F:4 iron, 4 sulfur cluster binding"/>
    <property type="evidence" value="ECO:0007669"/>
    <property type="project" value="UniProtKB-KW"/>
</dbReference>
<dbReference type="FunFam" id="3.10.20.30:FF:000018">
    <property type="entry name" value="Succinate dehydrogenase iron-sulfur subunit"/>
    <property type="match status" value="1"/>
</dbReference>
<dbReference type="InterPro" id="IPR009051">
    <property type="entry name" value="Helical_ferredxn"/>
</dbReference>
<dbReference type="RefSeq" id="WP_206292306.1">
    <property type="nucleotide sequence ID" value="NZ_CP063458.1"/>
</dbReference>
<keyword evidence="16" id="KW-1185">Reference proteome</keyword>
<dbReference type="InterPro" id="IPR050573">
    <property type="entry name" value="SDH/FRD_Iron-Sulfur"/>
</dbReference>
<dbReference type="Gene3D" id="1.10.1060.10">
    <property type="entry name" value="Alpha-helical ferredoxin"/>
    <property type="match status" value="1"/>
</dbReference>
<dbReference type="GO" id="GO:0046872">
    <property type="term" value="F:metal ion binding"/>
    <property type="evidence" value="ECO:0007669"/>
    <property type="project" value="UniProtKB-KW"/>
</dbReference>
<proteinExistence type="inferred from homology"/>
<evidence type="ECO:0000256" key="7">
    <source>
        <dbReference type="ARBA" id="ARBA00022714"/>
    </source>
</evidence>
<dbReference type="GO" id="GO:0009055">
    <property type="term" value="F:electron transfer activity"/>
    <property type="evidence" value="ECO:0007669"/>
    <property type="project" value="InterPro"/>
</dbReference>
<comment type="cofactor">
    <cofactor evidence="1">
        <name>[3Fe-4S] cluster</name>
        <dbReference type="ChEBI" id="CHEBI:21137"/>
    </cofactor>
</comment>
<keyword evidence="6" id="KW-0816">Tricarboxylic acid cycle</keyword>
<evidence type="ECO:0000256" key="8">
    <source>
        <dbReference type="ARBA" id="ARBA00022723"/>
    </source>
</evidence>
<evidence type="ECO:0000256" key="4">
    <source>
        <dbReference type="ARBA" id="ARBA00012792"/>
    </source>
</evidence>
<keyword evidence="5" id="KW-0004">4Fe-4S</keyword>
<dbReference type="SUPFAM" id="SSF54292">
    <property type="entry name" value="2Fe-2S ferredoxin-like"/>
    <property type="match status" value="1"/>
</dbReference>
<evidence type="ECO:0000256" key="13">
    <source>
        <dbReference type="ARBA" id="ARBA00034078"/>
    </source>
</evidence>
<dbReference type="AlphaFoldDB" id="A0A7M2WVC7"/>
<dbReference type="FunFam" id="1.10.1060.10:FF:000005">
    <property type="entry name" value="Succinate dehydrogenase iron-sulfur subunit"/>
    <property type="match status" value="1"/>
</dbReference>
<dbReference type="SUPFAM" id="SSF46548">
    <property type="entry name" value="alpha-helical ferredoxin"/>
    <property type="match status" value="1"/>
</dbReference>
<comment type="similarity">
    <text evidence="3">Belongs to the succinate dehydrogenase/fumarate reductase iron-sulfur protein family.</text>
</comment>
<evidence type="ECO:0000313" key="16">
    <source>
        <dbReference type="Proteomes" id="UP000593765"/>
    </source>
</evidence>
<evidence type="ECO:0000256" key="1">
    <source>
        <dbReference type="ARBA" id="ARBA00001927"/>
    </source>
</evidence>
<evidence type="ECO:0000256" key="5">
    <source>
        <dbReference type="ARBA" id="ARBA00022485"/>
    </source>
</evidence>
<dbReference type="PANTHER" id="PTHR11921:SF29">
    <property type="entry name" value="SUCCINATE DEHYDROGENASE [UBIQUINONE] IRON-SULFUR SUBUNIT, MITOCHONDRIAL"/>
    <property type="match status" value="1"/>
</dbReference>
<dbReference type="InterPro" id="IPR036010">
    <property type="entry name" value="2Fe-2S_ferredoxin-like_sf"/>
</dbReference>
<dbReference type="InterPro" id="IPR017900">
    <property type="entry name" value="4Fe4S_Fe_S_CS"/>
</dbReference>
<dbReference type="GO" id="GO:0022904">
    <property type="term" value="P:respiratory electron transport chain"/>
    <property type="evidence" value="ECO:0007669"/>
    <property type="project" value="TreeGrafter"/>
</dbReference>
<dbReference type="PROSITE" id="PS51379">
    <property type="entry name" value="4FE4S_FER_2"/>
    <property type="match status" value="1"/>
</dbReference>
<gene>
    <name evidence="15" type="primary">sdhB</name>
    <name evidence="15" type="ORF">IPV69_24210</name>
</gene>
<dbReference type="KEGG" id="hbs:IPV69_24210"/>
<evidence type="ECO:0000259" key="14">
    <source>
        <dbReference type="PROSITE" id="PS51379"/>
    </source>
</evidence>
<dbReference type="GO" id="GO:0051538">
    <property type="term" value="F:3 iron, 4 sulfur cluster binding"/>
    <property type="evidence" value="ECO:0007669"/>
    <property type="project" value="UniProtKB-KW"/>
</dbReference>
<dbReference type="EMBL" id="CP063458">
    <property type="protein sequence ID" value="QOV89274.1"/>
    <property type="molecule type" value="Genomic_DNA"/>
</dbReference>
<dbReference type="GO" id="GO:0008177">
    <property type="term" value="F:succinate dehydrogenase (quinone) activity"/>
    <property type="evidence" value="ECO:0007669"/>
    <property type="project" value="UniProtKB-EC"/>
</dbReference>
<keyword evidence="8" id="KW-0479">Metal-binding</keyword>
<reference evidence="15 16" key="1">
    <citation type="submission" date="2020-10" db="EMBL/GenBank/DDBJ databases">
        <title>Wide distribution of Phycisphaera-like planctomycetes from WD2101 soil group in peatlands and genome analysis of the first cultivated representative.</title>
        <authorList>
            <person name="Dedysh S.N."/>
            <person name="Beletsky A.V."/>
            <person name="Ivanova A."/>
            <person name="Kulichevskaya I.S."/>
            <person name="Suzina N.E."/>
            <person name="Philippov D.A."/>
            <person name="Rakitin A.L."/>
            <person name="Mardanov A.V."/>
            <person name="Ravin N.V."/>
        </authorList>
    </citation>
    <scope>NUCLEOTIDE SEQUENCE [LARGE SCALE GENOMIC DNA]</scope>
    <source>
        <strain evidence="15 16">M1803</strain>
    </source>
</reference>
<dbReference type="InterPro" id="IPR025192">
    <property type="entry name" value="Succ_DH/fum_Rdtase_N"/>
</dbReference>
<dbReference type="Pfam" id="PF13183">
    <property type="entry name" value="Fer4_8"/>
    <property type="match status" value="1"/>
</dbReference>
<dbReference type="Gene3D" id="3.10.20.30">
    <property type="match status" value="1"/>
</dbReference>
<keyword evidence="12" id="KW-0003">3Fe-4S</keyword>
<sequence>MTSPANGRTASDRMVTIRIRRQDAPDKPGTQRWEEFSVPHRPQMNIISCLQYIAANPQTTAGKETTTPVWDSGCLEEVCGACTMVINGKARQACSALVDRVGEPGQPITLEPMGKFPLIRDLFVDRSRLFNDLKRVKAWVPIDGTYDLGKGPAVSQKSQETAYPLSRCMSCGCCLEACPQYTPSNHFVGAAVISQARLFNEHPTGKALKEERLEALMGEGGVGDCGKAGNCAEVCPKEIPLLESIAAVQRQATVYSLKKFFMK</sequence>
<evidence type="ECO:0000256" key="11">
    <source>
        <dbReference type="ARBA" id="ARBA00023014"/>
    </source>
</evidence>
<protein>
    <recommendedName>
        <fullName evidence="4">succinate dehydrogenase</fullName>
        <ecNumber evidence="4">1.3.5.1</ecNumber>
    </recommendedName>
</protein>
<dbReference type="NCBIfam" id="NF006391">
    <property type="entry name" value="PRK08640.1"/>
    <property type="match status" value="1"/>
</dbReference>
<evidence type="ECO:0000256" key="2">
    <source>
        <dbReference type="ARBA" id="ARBA00001966"/>
    </source>
</evidence>
<evidence type="ECO:0000256" key="10">
    <source>
        <dbReference type="ARBA" id="ARBA00023004"/>
    </source>
</evidence>